<protein>
    <recommendedName>
        <fullName evidence="2">SMP-30/Gluconolactonase/LRE-like region domain-containing protein</fullName>
    </recommendedName>
</protein>
<evidence type="ECO:0000313" key="1">
    <source>
        <dbReference type="EMBL" id="CAD9313046.1"/>
    </source>
</evidence>
<sequence length="122" mass="13496">MDLENLTYERSSTVAGAFNQEPDQIRHILGESGTGVAEGGDIVYFCEDGGNDAGVHGRDSSGNFYSILDGPGHNGETTGLDLSPDRRRMYVSYQDERIIYEITRDDGLPFNGIKLDIKYHYA</sequence>
<dbReference type="AlphaFoldDB" id="A0A7S1YNU4"/>
<dbReference type="SUPFAM" id="SSF63825">
    <property type="entry name" value="YWTD domain"/>
    <property type="match status" value="1"/>
</dbReference>
<gene>
    <name evidence="1" type="ORF">GOCE00092_LOCUS28525</name>
</gene>
<dbReference type="EMBL" id="HBGK01054077">
    <property type="protein sequence ID" value="CAD9313046.1"/>
    <property type="molecule type" value="Transcribed_RNA"/>
</dbReference>
<name>A0A7S1YNU4_9STRA</name>
<evidence type="ECO:0008006" key="2">
    <source>
        <dbReference type="Google" id="ProtNLM"/>
    </source>
</evidence>
<organism evidence="1">
    <name type="scientific">Grammatophora oceanica</name>
    <dbReference type="NCBI Taxonomy" id="210454"/>
    <lineage>
        <taxon>Eukaryota</taxon>
        <taxon>Sar</taxon>
        <taxon>Stramenopiles</taxon>
        <taxon>Ochrophyta</taxon>
        <taxon>Bacillariophyta</taxon>
        <taxon>Fragilariophyceae</taxon>
        <taxon>Fragilariophycidae</taxon>
        <taxon>Rhabdonematales</taxon>
        <taxon>Grammatophoraceae</taxon>
        <taxon>Grammatophora</taxon>
    </lineage>
</organism>
<proteinExistence type="predicted"/>
<accession>A0A7S1YNU4</accession>
<reference evidence="1" key="1">
    <citation type="submission" date="2021-01" db="EMBL/GenBank/DDBJ databases">
        <authorList>
            <person name="Corre E."/>
            <person name="Pelletier E."/>
            <person name="Niang G."/>
            <person name="Scheremetjew M."/>
            <person name="Finn R."/>
            <person name="Kale V."/>
            <person name="Holt S."/>
            <person name="Cochrane G."/>
            <person name="Meng A."/>
            <person name="Brown T."/>
            <person name="Cohen L."/>
        </authorList>
    </citation>
    <scope>NUCLEOTIDE SEQUENCE</scope>
    <source>
        <strain evidence="1">CCMP 410</strain>
    </source>
</reference>